<accession>A0A6J4V9Y8</accession>
<feature type="region of interest" description="Disordered" evidence="1">
    <location>
        <begin position="12"/>
        <end position="53"/>
    </location>
</feature>
<proteinExistence type="predicted"/>
<evidence type="ECO:0000256" key="1">
    <source>
        <dbReference type="SAM" id="MobiDB-lite"/>
    </source>
</evidence>
<organism evidence="2">
    <name type="scientific">uncultured Thermomicrobiales bacterium</name>
    <dbReference type="NCBI Taxonomy" id="1645740"/>
    <lineage>
        <taxon>Bacteria</taxon>
        <taxon>Pseudomonadati</taxon>
        <taxon>Thermomicrobiota</taxon>
        <taxon>Thermomicrobia</taxon>
        <taxon>Thermomicrobiales</taxon>
        <taxon>environmental samples</taxon>
    </lineage>
</organism>
<reference evidence="2" key="1">
    <citation type="submission" date="2020-02" db="EMBL/GenBank/DDBJ databases">
        <authorList>
            <person name="Meier V. D."/>
        </authorList>
    </citation>
    <scope>NUCLEOTIDE SEQUENCE</scope>
    <source>
        <strain evidence="2">AVDCRST_MAG33</strain>
    </source>
</reference>
<dbReference type="EMBL" id="CADCWK010000333">
    <property type="protein sequence ID" value="CAA9572986.1"/>
    <property type="molecule type" value="Genomic_DNA"/>
</dbReference>
<protein>
    <submittedName>
        <fullName evidence="2">Uncharacterized protein</fullName>
    </submittedName>
</protein>
<feature type="non-terminal residue" evidence="2">
    <location>
        <position position="53"/>
    </location>
</feature>
<evidence type="ECO:0000313" key="2">
    <source>
        <dbReference type="EMBL" id="CAA9572986.1"/>
    </source>
</evidence>
<name>A0A6J4V9Y8_9BACT</name>
<gene>
    <name evidence="2" type="ORF">AVDCRST_MAG33-2734</name>
</gene>
<feature type="compositionally biased region" description="Basic and acidic residues" evidence="1">
    <location>
        <begin position="21"/>
        <end position="41"/>
    </location>
</feature>
<sequence>WVCSRCRRSIGLQPASAEPEPDGHLHPYERQTIRRSADPPIRRSAGTARRERH</sequence>
<dbReference type="AlphaFoldDB" id="A0A6J4V9Y8"/>
<feature type="non-terminal residue" evidence="2">
    <location>
        <position position="1"/>
    </location>
</feature>